<dbReference type="PROSITE" id="PS00595">
    <property type="entry name" value="AA_TRANSFER_CLASS_5"/>
    <property type="match status" value="1"/>
</dbReference>
<dbReference type="InterPro" id="IPR015422">
    <property type="entry name" value="PyrdxlP-dep_Trfase_small"/>
</dbReference>
<comment type="similarity">
    <text evidence="3">Belongs to the class-V pyridoxal-phosphate-dependent aminotransferase family. NifS/IscS subfamily.</text>
</comment>
<dbReference type="Proteomes" id="UP000070560">
    <property type="component" value="Chromosome"/>
</dbReference>
<keyword evidence="9" id="KW-0411">Iron-sulfur</keyword>
<dbReference type="GO" id="GO:0046872">
    <property type="term" value="F:metal ion binding"/>
    <property type="evidence" value="ECO:0007669"/>
    <property type="project" value="UniProtKB-KW"/>
</dbReference>
<keyword evidence="6" id="KW-0479">Metal-binding</keyword>
<dbReference type="InterPro" id="IPR020578">
    <property type="entry name" value="Aminotrans_V_PyrdxlP_BS"/>
</dbReference>
<evidence type="ECO:0000256" key="9">
    <source>
        <dbReference type="ARBA" id="ARBA00023014"/>
    </source>
</evidence>
<dbReference type="AlphaFoldDB" id="A0A7U4QJD0"/>
<dbReference type="GO" id="GO:0031071">
    <property type="term" value="F:cysteine desulfurase activity"/>
    <property type="evidence" value="ECO:0007669"/>
    <property type="project" value="UniProtKB-EC"/>
</dbReference>
<keyword evidence="7" id="KW-0663">Pyridoxal phosphate</keyword>
<dbReference type="Pfam" id="PF00266">
    <property type="entry name" value="Aminotran_5"/>
    <property type="match status" value="1"/>
</dbReference>
<proteinExistence type="inferred from homology"/>
<evidence type="ECO:0000256" key="1">
    <source>
        <dbReference type="ARBA" id="ARBA00001933"/>
    </source>
</evidence>
<evidence type="ECO:0000256" key="4">
    <source>
        <dbReference type="ARBA" id="ARBA00012239"/>
    </source>
</evidence>
<dbReference type="EC" id="2.8.1.7" evidence="4"/>
<accession>A0A7U4QJD0</accession>
<dbReference type="PANTHER" id="PTHR11601">
    <property type="entry name" value="CYSTEINE DESULFURYLASE FAMILY MEMBER"/>
    <property type="match status" value="1"/>
</dbReference>
<comment type="catalytic activity">
    <reaction evidence="10">
        <text>(sulfur carrier)-H + L-cysteine = (sulfur carrier)-SH + L-alanine</text>
        <dbReference type="Rhea" id="RHEA:43892"/>
        <dbReference type="Rhea" id="RHEA-COMP:14737"/>
        <dbReference type="Rhea" id="RHEA-COMP:14739"/>
        <dbReference type="ChEBI" id="CHEBI:29917"/>
        <dbReference type="ChEBI" id="CHEBI:35235"/>
        <dbReference type="ChEBI" id="CHEBI:57972"/>
        <dbReference type="ChEBI" id="CHEBI:64428"/>
        <dbReference type="EC" id="2.8.1.7"/>
    </reaction>
</comment>
<evidence type="ECO:0000256" key="2">
    <source>
        <dbReference type="ARBA" id="ARBA00003120"/>
    </source>
</evidence>
<gene>
    <name evidence="13" type="ORF">HS1_000585</name>
</gene>
<organism evidence="13 14">
    <name type="scientific">Desulfofervidus auxilii</name>
    <dbReference type="NCBI Taxonomy" id="1621989"/>
    <lineage>
        <taxon>Bacteria</taxon>
        <taxon>Pseudomonadati</taxon>
        <taxon>Thermodesulfobacteriota</taxon>
        <taxon>Candidatus Desulfofervidia</taxon>
        <taxon>Candidatus Desulfofervidales</taxon>
        <taxon>Candidatus Desulfofervidaceae</taxon>
        <taxon>Candidatus Desulfofervidus</taxon>
    </lineage>
</organism>
<comment type="cofactor">
    <cofactor evidence="1 11">
        <name>pyridoxal 5'-phosphate</name>
        <dbReference type="ChEBI" id="CHEBI:597326"/>
    </cofactor>
</comment>
<dbReference type="GO" id="GO:0051536">
    <property type="term" value="F:iron-sulfur cluster binding"/>
    <property type="evidence" value="ECO:0007669"/>
    <property type="project" value="UniProtKB-KW"/>
</dbReference>
<sequence>MIYLDYNATTPVFPEVKEAILPYFNEVFGNPSCIYSLGKEAKEAIEKAREQVAHFIHASPEEIIFTSGGTESNNTVFKGVLWALREKGRHVITTQIEHPSVVNPAMFMTELGFKISFVPPDTEGIVRAEEVEKAIKKGTVLISIIHANNETGVIQPIEDIAKIAREKGIFFHTDAAQSLGKIPVDVERLGVDLLTIAGHKLYAPKGIGALYMRKGTPFTPLIHGSGQENNHRAGTENVAFIVALGKACDLLKEKLEKKENLRLAKLRDKLWQSLCEKLEVVRFGHSKHCLPNTVFVGFKGLNGWEVLKKVPEICASTGAACQSGKAGISNILLAMGVAPSVAKGAVRFSLGYPTTEKEIDEAVNLITERLKSV</sequence>
<reference evidence="13 14" key="1">
    <citation type="submission" date="2015-10" db="EMBL/GenBank/DDBJ databases">
        <title>Candidatus Desulfofervidus auxilii, a hydrogenotrophic sulfate-reducing bacterium involved in the thermophilic anaerobic oxidation of methane.</title>
        <authorList>
            <person name="Krukenberg V."/>
            <person name="Richter M."/>
            <person name="Wegener G."/>
        </authorList>
    </citation>
    <scope>NUCLEOTIDE SEQUENCE [LARGE SCALE GENOMIC DNA]</scope>
    <source>
        <strain evidence="13 14">HS1</strain>
    </source>
</reference>
<feature type="domain" description="Aminotransferase class V" evidence="12">
    <location>
        <begin position="2"/>
        <end position="360"/>
    </location>
</feature>
<dbReference type="NCBIfam" id="NF002806">
    <property type="entry name" value="PRK02948.1"/>
    <property type="match status" value="1"/>
</dbReference>
<evidence type="ECO:0000256" key="10">
    <source>
        <dbReference type="ARBA" id="ARBA00050776"/>
    </source>
</evidence>
<dbReference type="SUPFAM" id="SSF53383">
    <property type="entry name" value="PLP-dependent transferases"/>
    <property type="match status" value="1"/>
</dbReference>
<dbReference type="InterPro" id="IPR015421">
    <property type="entry name" value="PyrdxlP-dep_Trfase_major"/>
</dbReference>
<keyword evidence="14" id="KW-1185">Reference proteome</keyword>
<evidence type="ECO:0000313" key="13">
    <source>
        <dbReference type="EMBL" id="AMM40391.1"/>
    </source>
</evidence>
<dbReference type="PIRSF" id="PIRSF005572">
    <property type="entry name" value="NifS"/>
    <property type="match status" value="1"/>
</dbReference>
<dbReference type="Gene3D" id="3.90.1150.10">
    <property type="entry name" value="Aspartate Aminotransferase, domain 1"/>
    <property type="match status" value="1"/>
</dbReference>
<evidence type="ECO:0000256" key="8">
    <source>
        <dbReference type="ARBA" id="ARBA00023004"/>
    </source>
</evidence>
<dbReference type="InterPro" id="IPR000192">
    <property type="entry name" value="Aminotrans_V_dom"/>
</dbReference>
<dbReference type="FunFam" id="3.40.640.10:FF:000084">
    <property type="entry name" value="IscS-like cysteine desulfurase"/>
    <property type="match status" value="1"/>
</dbReference>
<dbReference type="EMBL" id="CP013015">
    <property type="protein sequence ID" value="AMM40391.1"/>
    <property type="molecule type" value="Genomic_DNA"/>
</dbReference>
<comment type="function">
    <text evidence="2">Catalyzes the removal of elemental sulfur atoms from cysteine to produce alanine. Seems to participate in the biosynthesis of the nitrogenase metalloclusters by providing the inorganic sulfur required for the Fe-S core formation.</text>
</comment>
<dbReference type="KEGG" id="daw:HS1_000585"/>
<dbReference type="RefSeq" id="WP_066060754.1">
    <property type="nucleotide sequence ID" value="NZ_CP013015.1"/>
</dbReference>
<evidence type="ECO:0000256" key="11">
    <source>
        <dbReference type="RuleBase" id="RU004504"/>
    </source>
</evidence>
<dbReference type="PANTHER" id="PTHR11601:SF34">
    <property type="entry name" value="CYSTEINE DESULFURASE"/>
    <property type="match status" value="1"/>
</dbReference>
<evidence type="ECO:0000259" key="12">
    <source>
        <dbReference type="Pfam" id="PF00266"/>
    </source>
</evidence>
<keyword evidence="8" id="KW-0408">Iron</keyword>
<evidence type="ECO:0000256" key="6">
    <source>
        <dbReference type="ARBA" id="ARBA00022723"/>
    </source>
</evidence>
<name>A0A7U4QJD0_DESA2</name>
<dbReference type="InterPro" id="IPR015424">
    <property type="entry name" value="PyrdxlP-dep_Trfase"/>
</dbReference>
<dbReference type="InterPro" id="IPR016454">
    <property type="entry name" value="Cysteine_dSase"/>
</dbReference>
<evidence type="ECO:0000256" key="3">
    <source>
        <dbReference type="ARBA" id="ARBA00006490"/>
    </source>
</evidence>
<evidence type="ECO:0000313" key="14">
    <source>
        <dbReference type="Proteomes" id="UP000070560"/>
    </source>
</evidence>
<evidence type="ECO:0000256" key="5">
    <source>
        <dbReference type="ARBA" id="ARBA00022679"/>
    </source>
</evidence>
<protein>
    <recommendedName>
        <fullName evidence="4">cysteine desulfurase</fullName>
        <ecNumber evidence="4">2.8.1.7</ecNumber>
    </recommendedName>
</protein>
<dbReference type="Gene3D" id="3.40.640.10">
    <property type="entry name" value="Type I PLP-dependent aspartate aminotransferase-like (Major domain)"/>
    <property type="match status" value="1"/>
</dbReference>
<dbReference type="OrthoDB" id="9808002at2"/>
<keyword evidence="5" id="KW-0808">Transferase</keyword>
<evidence type="ECO:0000256" key="7">
    <source>
        <dbReference type="ARBA" id="ARBA00022898"/>
    </source>
</evidence>